<dbReference type="NCBIfam" id="TIGR03086">
    <property type="entry name" value="TIGR03086 family metal-binding protein"/>
    <property type="match status" value="1"/>
</dbReference>
<comment type="caution">
    <text evidence="2">The sequence shown here is derived from an EMBL/GenBank/DDBJ whole genome shotgun (WGS) entry which is preliminary data.</text>
</comment>
<sequence length="183" mass="19315">MNNRHALRVVNARFTELLGTAKEDDWELPTPCSEWNVRDLVAHVIGGHAMVTSLLTGEELVAAPGDTVEEWAARVERAAEGEGVLERVVSHPMFGELSGDALLMIRWGDVCVHTWDLAQALGVEFAPEPGLAEAALEWLVPFGPALGGSGRFGEGADPGPGADAFARVLAITGRGARPVAGAD</sequence>
<name>A0A1R1SKL0_9ACTN</name>
<dbReference type="GO" id="GO:0046872">
    <property type="term" value="F:metal ion binding"/>
    <property type="evidence" value="ECO:0007669"/>
    <property type="project" value="InterPro"/>
</dbReference>
<dbReference type="EMBL" id="ASQP01000206">
    <property type="protein sequence ID" value="OMI38824.1"/>
    <property type="molecule type" value="Genomic_DNA"/>
</dbReference>
<dbReference type="InterPro" id="IPR017517">
    <property type="entry name" value="Maleyloyr_isom"/>
</dbReference>
<keyword evidence="3" id="KW-1185">Reference proteome</keyword>
<dbReference type="AlphaFoldDB" id="A0A1R1SKL0"/>
<dbReference type="NCBIfam" id="TIGR03083">
    <property type="entry name" value="maleylpyruvate isomerase family mycothiol-dependent enzyme"/>
    <property type="match status" value="1"/>
</dbReference>
<dbReference type="Gene3D" id="1.20.120.450">
    <property type="entry name" value="dinb family like domain"/>
    <property type="match status" value="1"/>
</dbReference>
<organism evidence="2 3">
    <name type="scientific">Streptomyces sparsogenes DSM 40356</name>
    <dbReference type="NCBI Taxonomy" id="1331668"/>
    <lineage>
        <taxon>Bacteria</taxon>
        <taxon>Bacillati</taxon>
        <taxon>Actinomycetota</taxon>
        <taxon>Actinomycetes</taxon>
        <taxon>Kitasatosporales</taxon>
        <taxon>Streptomycetaceae</taxon>
        <taxon>Streptomyces</taxon>
    </lineage>
</organism>
<dbReference type="InterPro" id="IPR034660">
    <property type="entry name" value="DinB/YfiT-like"/>
</dbReference>
<evidence type="ECO:0000313" key="3">
    <source>
        <dbReference type="Proteomes" id="UP000186168"/>
    </source>
</evidence>
<dbReference type="Pfam" id="PF11716">
    <property type="entry name" value="MDMPI_N"/>
    <property type="match status" value="1"/>
</dbReference>
<dbReference type="SUPFAM" id="SSF109854">
    <property type="entry name" value="DinB/YfiT-like putative metalloenzymes"/>
    <property type="match status" value="1"/>
</dbReference>
<feature type="domain" description="Mycothiol-dependent maleylpyruvate isomerase metal-binding" evidence="1">
    <location>
        <begin position="10"/>
        <end position="81"/>
    </location>
</feature>
<dbReference type="RefSeq" id="WP_065961891.1">
    <property type="nucleotide sequence ID" value="NZ_ASQP01000206.1"/>
</dbReference>
<evidence type="ECO:0000313" key="2">
    <source>
        <dbReference type="EMBL" id="OMI38824.1"/>
    </source>
</evidence>
<dbReference type="GeneID" id="96743694"/>
<protein>
    <recommendedName>
        <fullName evidence="1">Mycothiol-dependent maleylpyruvate isomerase metal-binding domain-containing protein</fullName>
    </recommendedName>
</protein>
<reference evidence="2 3" key="1">
    <citation type="submission" date="2013-05" db="EMBL/GenBank/DDBJ databases">
        <title>Genome sequence of Streptomyces sparsogenes DSM 40356.</title>
        <authorList>
            <person name="Coyne S."/>
            <person name="Seebeck F.P."/>
        </authorList>
    </citation>
    <scope>NUCLEOTIDE SEQUENCE [LARGE SCALE GENOMIC DNA]</scope>
    <source>
        <strain evidence="2 3">DSM 40356</strain>
    </source>
</reference>
<evidence type="ECO:0000259" key="1">
    <source>
        <dbReference type="Pfam" id="PF11716"/>
    </source>
</evidence>
<dbReference type="InterPro" id="IPR017520">
    <property type="entry name" value="CHP03086"/>
</dbReference>
<dbReference type="STRING" id="67365.GCA_001704635_06138"/>
<proteinExistence type="predicted"/>
<accession>A0A1R1SKL0</accession>
<gene>
    <name evidence="2" type="ORF">SPAR_14369</name>
</gene>
<dbReference type="InterPro" id="IPR024344">
    <property type="entry name" value="MDMPI_metal-binding"/>
</dbReference>
<dbReference type="Proteomes" id="UP000186168">
    <property type="component" value="Unassembled WGS sequence"/>
</dbReference>